<feature type="transmembrane region" description="Helical" evidence="7">
    <location>
        <begin position="45"/>
        <end position="64"/>
    </location>
</feature>
<feature type="transmembrane region" description="Helical" evidence="7">
    <location>
        <begin position="123"/>
        <end position="141"/>
    </location>
</feature>
<organism evidence="9 10">
    <name type="scientific">Cocleimonas flava</name>
    <dbReference type="NCBI Taxonomy" id="634765"/>
    <lineage>
        <taxon>Bacteria</taxon>
        <taxon>Pseudomonadati</taxon>
        <taxon>Pseudomonadota</taxon>
        <taxon>Gammaproteobacteria</taxon>
        <taxon>Thiotrichales</taxon>
        <taxon>Thiotrichaceae</taxon>
        <taxon>Cocleimonas</taxon>
    </lineage>
</organism>
<evidence type="ECO:0000256" key="5">
    <source>
        <dbReference type="ARBA" id="ARBA00022989"/>
    </source>
</evidence>
<dbReference type="PANTHER" id="PTHR33778">
    <property type="entry name" value="PROTEIN MGTC"/>
    <property type="match status" value="1"/>
</dbReference>
<dbReference type="InterPro" id="IPR003416">
    <property type="entry name" value="MgtC/SapB/SrpB/YhiD_fam"/>
</dbReference>
<dbReference type="Pfam" id="PF02308">
    <property type="entry name" value="MgtC"/>
    <property type="match status" value="1"/>
</dbReference>
<dbReference type="GO" id="GO:0005886">
    <property type="term" value="C:plasma membrane"/>
    <property type="evidence" value="ECO:0007669"/>
    <property type="project" value="UniProtKB-SubCell"/>
</dbReference>
<name>A0A4R1F5B5_9GAMM</name>
<feature type="transmembrane region" description="Helical" evidence="7">
    <location>
        <begin position="70"/>
        <end position="91"/>
    </location>
</feature>
<evidence type="ECO:0000256" key="1">
    <source>
        <dbReference type="ARBA" id="ARBA00004651"/>
    </source>
</evidence>
<dbReference type="OrthoDB" id="9811198at2"/>
<evidence type="ECO:0000256" key="4">
    <source>
        <dbReference type="ARBA" id="ARBA00022692"/>
    </source>
</evidence>
<keyword evidence="6 7" id="KW-0472">Membrane</keyword>
<dbReference type="Proteomes" id="UP000294887">
    <property type="component" value="Unassembled WGS sequence"/>
</dbReference>
<evidence type="ECO:0000313" key="10">
    <source>
        <dbReference type="Proteomes" id="UP000294887"/>
    </source>
</evidence>
<evidence type="ECO:0000256" key="7">
    <source>
        <dbReference type="RuleBase" id="RU365041"/>
    </source>
</evidence>
<dbReference type="PRINTS" id="PR01837">
    <property type="entry name" value="MGTCSAPBPROT"/>
</dbReference>
<dbReference type="AlphaFoldDB" id="A0A4R1F5B5"/>
<accession>A0A4R1F5B5</accession>
<dbReference type="EMBL" id="SMFQ01000003">
    <property type="protein sequence ID" value="TCJ87804.1"/>
    <property type="molecule type" value="Genomic_DNA"/>
</dbReference>
<comment type="subcellular location">
    <subcellularLocation>
        <location evidence="7">Cell inner membrane</location>
        <topology evidence="7">Multi-pass membrane protein</topology>
    </subcellularLocation>
    <subcellularLocation>
        <location evidence="1">Cell membrane</location>
        <topology evidence="1">Multi-pass membrane protein</topology>
    </subcellularLocation>
</comment>
<reference evidence="9 10" key="1">
    <citation type="submission" date="2019-03" db="EMBL/GenBank/DDBJ databases">
        <title>Genomic Encyclopedia of Type Strains, Phase IV (KMG-IV): sequencing the most valuable type-strain genomes for metagenomic binning, comparative biology and taxonomic classification.</title>
        <authorList>
            <person name="Goeker M."/>
        </authorList>
    </citation>
    <scope>NUCLEOTIDE SEQUENCE [LARGE SCALE GENOMIC DNA]</scope>
    <source>
        <strain evidence="9 10">DSM 24830</strain>
    </source>
</reference>
<evidence type="ECO:0000259" key="8">
    <source>
        <dbReference type="Pfam" id="PF02308"/>
    </source>
</evidence>
<evidence type="ECO:0000313" key="9">
    <source>
        <dbReference type="EMBL" id="TCJ87804.1"/>
    </source>
</evidence>
<dbReference type="InterPro" id="IPR049177">
    <property type="entry name" value="MgtC_SapB_SrpB_YhiD_N"/>
</dbReference>
<dbReference type="RefSeq" id="WP_131906052.1">
    <property type="nucleotide sequence ID" value="NZ_BAAAFU010000004.1"/>
</dbReference>
<evidence type="ECO:0000256" key="3">
    <source>
        <dbReference type="ARBA" id="ARBA00022475"/>
    </source>
</evidence>
<dbReference type="PANTHER" id="PTHR33778:SF1">
    <property type="entry name" value="MAGNESIUM TRANSPORTER YHID-RELATED"/>
    <property type="match status" value="1"/>
</dbReference>
<gene>
    <name evidence="9" type="ORF">EV695_2319</name>
</gene>
<comment type="caution">
    <text evidence="9">The sequence shown here is derived from an EMBL/GenBank/DDBJ whole genome shotgun (WGS) entry which is preliminary data.</text>
</comment>
<keyword evidence="3" id="KW-1003">Cell membrane</keyword>
<sequence length="147" mass="15529">MSDLPVMLQEFFQISNIKELLFAFVIALPIGWNREKESRSMGLRTFPLVAVASCGYMLIGSSVVDGDPDALSKLLYGLMTGIGFIGGGAILKDGASVEGTATAASIWNTGAVGAAVAFHRYEIAVVLAVISFMILSLAKPIKNTLSD</sequence>
<feature type="transmembrane region" description="Helical" evidence="7">
    <location>
        <begin position="12"/>
        <end position="33"/>
    </location>
</feature>
<keyword evidence="10" id="KW-1185">Reference proteome</keyword>
<proteinExistence type="inferred from homology"/>
<feature type="domain" description="MgtC/SapB/SrpB/YhiD N-terminal" evidence="8">
    <location>
        <begin position="20"/>
        <end position="143"/>
    </location>
</feature>
<comment type="similarity">
    <text evidence="2 7">Belongs to the MgtC/SapB family.</text>
</comment>
<keyword evidence="7" id="KW-0997">Cell inner membrane</keyword>
<evidence type="ECO:0000256" key="2">
    <source>
        <dbReference type="ARBA" id="ARBA00009298"/>
    </source>
</evidence>
<keyword evidence="4 7" id="KW-0812">Transmembrane</keyword>
<protein>
    <recommendedName>
        <fullName evidence="7">Protein MgtC</fullName>
    </recommendedName>
</protein>
<keyword evidence="5 7" id="KW-1133">Transmembrane helix</keyword>
<evidence type="ECO:0000256" key="6">
    <source>
        <dbReference type="ARBA" id="ARBA00023136"/>
    </source>
</evidence>